<dbReference type="OrthoDB" id="289162at2759"/>
<name>A0A9N9JS34_9GLOM</name>
<protein>
    <submittedName>
        <fullName evidence="2">12370_t:CDS:1</fullName>
    </submittedName>
</protein>
<dbReference type="Proteomes" id="UP000789405">
    <property type="component" value="Unassembled WGS sequence"/>
</dbReference>
<dbReference type="AlphaFoldDB" id="A0A9N9JS34"/>
<evidence type="ECO:0000313" key="3">
    <source>
        <dbReference type="Proteomes" id="UP000789405"/>
    </source>
</evidence>
<keyword evidence="3" id="KW-1185">Reference proteome</keyword>
<comment type="caution">
    <text evidence="2">The sequence shown here is derived from an EMBL/GenBank/DDBJ whole genome shotgun (WGS) entry which is preliminary data.</text>
</comment>
<reference evidence="2" key="1">
    <citation type="submission" date="2021-06" db="EMBL/GenBank/DDBJ databases">
        <authorList>
            <person name="Kallberg Y."/>
            <person name="Tangrot J."/>
            <person name="Rosling A."/>
        </authorList>
    </citation>
    <scope>NUCLEOTIDE SEQUENCE</scope>
    <source>
        <strain evidence="2">MA453B</strain>
    </source>
</reference>
<dbReference type="EMBL" id="CAJVPY010027445">
    <property type="protein sequence ID" value="CAG8791188.1"/>
    <property type="molecule type" value="Genomic_DNA"/>
</dbReference>
<evidence type="ECO:0000313" key="2">
    <source>
        <dbReference type="EMBL" id="CAG8791188.1"/>
    </source>
</evidence>
<feature type="non-terminal residue" evidence="2">
    <location>
        <position position="222"/>
    </location>
</feature>
<sequence length="222" mass="25547">MERLEALAVLDKFAVTRQKKLVPTLPIIRGVNDGSNGDNKELFSFVETEAAPENHDQPLAETIRQHIDYPSPPIDCNSFFTRDAYEKYSFYSFHRTCEIFSMHKEKNTDISVQKISDKVDNVTDKLQINEQIMSPIRSDGDDLVMDDQCSEDESNEIKQKIDVQEDISEKQSKEIESQESVYVSEKQVKVIEIQKSVDVFEKQSKEVETQESVDVSEKQSKE</sequence>
<gene>
    <name evidence="2" type="ORF">DERYTH_LOCUS21467</name>
</gene>
<evidence type="ECO:0000256" key="1">
    <source>
        <dbReference type="SAM" id="MobiDB-lite"/>
    </source>
</evidence>
<accession>A0A9N9JS34</accession>
<feature type="region of interest" description="Disordered" evidence="1">
    <location>
        <begin position="203"/>
        <end position="222"/>
    </location>
</feature>
<proteinExistence type="predicted"/>
<organism evidence="2 3">
    <name type="scientific">Dentiscutata erythropus</name>
    <dbReference type="NCBI Taxonomy" id="1348616"/>
    <lineage>
        <taxon>Eukaryota</taxon>
        <taxon>Fungi</taxon>
        <taxon>Fungi incertae sedis</taxon>
        <taxon>Mucoromycota</taxon>
        <taxon>Glomeromycotina</taxon>
        <taxon>Glomeromycetes</taxon>
        <taxon>Diversisporales</taxon>
        <taxon>Gigasporaceae</taxon>
        <taxon>Dentiscutata</taxon>
    </lineage>
</organism>